<evidence type="ECO:0000313" key="2">
    <source>
        <dbReference type="Proteomes" id="UP000298030"/>
    </source>
</evidence>
<accession>A0A4Y7T484</accession>
<keyword evidence="2" id="KW-1185">Reference proteome</keyword>
<reference evidence="1 2" key="1">
    <citation type="journal article" date="2019" name="Nat. Ecol. Evol.">
        <title>Megaphylogeny resolves global patterns of mushroom evolution.</title>
        <authorList>
            <person name="Varga T."/>
            <person name="Krizsan K."/>
            <person name="Foldi C."/>
            <person name="Dima B."/>
            <person name="Sanchez-Garcia M."/>
            <person name="Sanchez-Ramirez S."/>
            <person name="Szollosi G.J."/>
            <person name="Szarkandi J.G."/>
            <person name="Papp V."/>
            <person name="Albert L."/>
            <person name="Andreopoulos W."/>
            <person name="Angelini C."/>
            <person name="Antonin V."/>
            <person name="Barry K.W."/>
            <person name="Bougher N.L."/>
            <person name="Buchanan P."/>
            <person name="Buyck B."/>
            <person name="Bense V."/>
            <person name="Catcheside P."/>
            <person name="Chovatia M."/>
            <person name="Cooper J."/>
            <person name="Damon W."/>
            <person name="Desjardin D."/>
            <person name="Finy P."/>
            <person name="Geml J."/>
            <person name="Haridas S."/>
            <person name="Hughes K."/>
            <person name="Justo A."/>
            <person name="Karasinski D."/>
            <person name="Kautmanova I."/>
            <person name="Kiss B."/>
            <person name="Kocsube S."/>
            <person name="Kotiranta H."/>
            <person name="LaButti K.M."/>
            <person name="Lechner B.E."/>
            <person name="Liimatainen K."/>
            <person name="Lipzen A."/>
            <person name="Lukacs Z."/>
            <person name="Mihaltcheva S."/>
            <person name="Morgado L.N."/>
            <person name="Niskanen T."/>
            <person name="Noordeloos M.E."/>
            <person name="Ohm R.A."/>
            <person name="Ortiz-Santana B."/>
            <person name="Ovrebo C."/>
            <person name="Racz N."/>
            <person name="Riley R."/>
            <person name="Savchenko A."/>
            <person name="Shiryaev A."/>
            <person name="Soop K."/>
            <person name="Spirin V."/>
            <person name="Szebenyi C."/>
            <person name="Tomsovsky M."/>
            <person name="Tulloss R.E."/>
            <person name="Uehling J."/>
            <person name="Grigoriev I.V."/>
            <person name="Vagvolgyi C."/>
            <person name="Papp T."/>
            <person name="Martin F.M."/>
            <person name="Miettinen O."/>
            <person name="Hibbett D.S."/>
            <person name="Nagy L.G."/>
        </authorList>
    </citation>
    <scope>NUCLEOTIDE SEQUENCE [LARGE SCALE GENOMIC DNA]</scope>
    <source>
        <strain evidence="1 2">FP101781</strain>
    </source>
</reference>
<gene>
    <name evidence="1" type="ORF">FA13DRAFT_791367</name>
</gene>
<protein>
    <submittedName>
        <fullName evidence="1">Uncharacterized protein</fullName>
    </submittedName>
</protein>
<organism evidence="1 2">
    <name type="scientific">Coprinellus micaceus</name>
    <name type="common">Glistening ink-cap mushroom</name>
    <name type="synonym">Coprinus micaceus</name>
    <dbReference type="NCBI Taxonomy" id="71717"/>
    <lineage>
        <taxon>Eukaryota</taxon>
        <taxon>Fungi</taxon>
        <taxon>Dikarya</taxon>
        <taxon>Basidiomycota</taxon>
        <taxon>Agaricomycotina</taxon>
        <taxon>Agaricomycetes</taxon>
        <taxon>Agaricomycetidae</taxon>
        <taxon>Agaricales</taxon>
        <taxon>Agaricineae</taxon>
        <taxon>Psathyrellaceae</taxon>
        <taxon>Coprinellus</taxon>
    </lineage>
</organism>
<comment type="caution">
    <text evidence="1">The sequence shown here is derived from an EMBL/GenBank/DDBJ whole genome shotgun (WGS) entry which is preliminary data.</text>
</comment>
<dbReference type="EMBL" id="QPFP01000032">
    <property type="protein sequence ID" value="TEB28412.1"/>
    <property type="molecule type" value="Genomic_DNA"/>
</dbReference>
<dbReference type="Proteomes" id="UP000298030">
    <property type="component" value="Unassembled WGS sequence"/>
</dbReference>
<dbReference type="AlphaFoldDB" id="A0A4Y7T484"/>
<name>A0A4Y7T484_COPMI</name>
<evidence type="ECO:0000313" key="1">
    <source>
        <dbReference type="EMBL" id="TEB28412.1"/>
    </source>
</evidence>
<proteinExistence type="predicted"/>
<sequence length="120" mass="13700">MVLLQGPLRCGSNRAGERGERYHPNGTATPFFATNWVWRSQHIDFCIHYLWRKPSREALRCARLPRQARLFSVLSGNCRTGKTPLFFSTIMLCADRVSCVPRRGEPLLRRNASHAEPTSS</sequence>